<protein>
    <submittedName>
        <fullName evidence="1">Uncharacterized protein</fullName>
    </submittedName>
</protein>
<evidence type="ECO:0000313" key="2">
    <source>
        <dbReference type="Proteomes" id="UP000517252"/>
    </source>
</evidence>
<proteinExistence type="predicted"/>
<name>A0A6V8R3X3_TRIAP</name>
<dbReference type="EMBL" id="BLZH01000011">
    <property type="protein sequence ID" value="GFP58796.1"/>
    <property type="molecule type" value="Genomic_DNA"/>
</dbReference>
<dbReference type="Proteomes" id="UP000517252">
    <property type="component" value="Unassembled WGS sequence"/>
</dbReference>
<sequence length="222" mass="23875">MRIFPLPTSLDATAAGGGGRAKKWTAQGQAAAAGRKQTWPATTLDSFVHFHLHIVMLISIAERLKIWFEDEKSKRRASVVPLGHLLDVLRRGRGLDFVEWASKATCPGWNLAGQSVCVSQLQTSAPKWTLLCSCLLLELQFAAERQEQSDTGSHKCAPVFLGPQQTPNDGARWLARNPPLVCRTTAAPGLLARCLQMPTAAGPKAGPEALALALRTSTIGAC</sequence>
<evidence type="ECO:0000313" key="1">
    <source>
        <dbReference type="EMBL" id="GFP58796.1"/>
    </source>
</evidence>
<comment type="caution">
    <text evidence="1">The sequence shown here is derived from an EMBL/GenBank/DDBJ whole genome shotgun (WGS) entry which is preliminary data.</text>
</comment>
<dbReference type="AlphaFoldDB" id="A0A6V8R3X3"/>
<organism evidence="1 2">
    <name type="scientific">Trichoderma asperellum</name>
    <name type="common">Filamentous fungus</name>
    <dbReference type="NCBI Taxonomy" id="101201"/>
    <lineage>
        <taxon>Eukaryota</taxon>
        <taxon>Fungi</taxon>
        <taxon>Dikarya</taxon>
        <taxon>Ascomycota</taxon>
        <taxon>Pezizomycotina</taxon>
        <taxon>Sordariomycetes</taxon>
        <taxon>Hypocreomycetidae</taxon>
        <taxon>Hypocreales</taxon>
        <taxon>Hypocreaceae</taxon>
        <taxon>Trichoderma</taxon>
    </lineage>
</organism>
<gene>
    <name evidence="1" type="ORF">TASIC1_0011016300</name>
</gene>
<accession>A0A6V8R3X3</accession>
<reference evidence="1 2" key="1">
    <citation type="submission" date="2020-07" db="EMBL/GenBank/DDBJ databases">
        <title>Trichoderma asperellum IC-1 whole genome shotgun sequence.</title>
        <authorList>
            <person name="Kanamasa S."/>
            <person name="Takahashi H."/>
        </authorList>
    </citation>
    <scope>NUCLEOTIDE SEQUENCE [LARGE SCALE GENOMIC DNA]</scope>
    <source>
        <strain evidence="1 2">IC-1</strain>
    </source>
</reference>